<dbReference type="EMBL" id="CACTIH010000299">
    <property type="protein sequence ID" value="CAA2958993.1"/>
    <property type="molecule type" value="Genomic_DNA"/>
</dbReference>
<evidence type="ECO:0000256" key="1">
    <source>
        <dbReference type="SAM" id="SignalP"/>
    </source>
</evidence>
<dbReference type="Gramene" id="OE9A086473T1">
    <property type="protein sequence ID" value="OE9A086473C1"/>
    <property type="gene ID" value="OE9A086473"/>
</dbReference>
<proteinExistence type="predicted"/>
<protein>
    <recommendedName>
        <fullName evidence="4">Secreted protein</fullName>
    </recommendedName>
</protein>
<feature type="chain" id="PRO_5035940755" description="Secreted protein" evidence="1">
    <location>
        <begin position="19"/>
        <end position="94"/>
    </location>
</feature>
<dbReference type="AlphaFoldDB" id="A0A8S0Q179"/>
<reference evidence="2 3" key="1">
    <citation type="submission" date="2019-12" db="EMBL/GenBank/DDBJ databases">
        <authorList>
            <person name="Alioto T."/>
            <person name="Alioto T."/>
            <person name="Gomez Garrido J."/>
        </authorList>
    </citation>
    <scope>NUCLEOTIDE SEQUENCE [LARGE SCALE GENOMIC DNA]</scope>
</reference>
<dbReference type="Proteomes" id="UP000594638">
    <property type="component" value="Unassembled WGS sequence"/>
</dbReference>
<evidence type="ECO:0008006" key="4">
    <source>
        <dbReference type="Google" id="ProtNLM"/>
    </source>
</evidence>
<evidence type="ECO:0000313" key="2">
    <source>
        <dbReference type="EMBL" id="CAA2958993.1"/>
    </source>
</evidence>
<evidence type="ECO:0000313" key="3">
    <source>
        <dbReference type="Proteomes" id="UP000594638"/>
    </source>
</evidence>
<organism evidence="2 3">
    <name type="scientific">Olea europaea subsp. europaea</name>
    <dbReference type="NCBI Taxonomy" id="158383"/>
    <lineage>
        <taxon>Eukaryota</taxon>
        <taxon>Viridiplantae</taxon>
        <taxon>Streptophyta</taxon>
        <taxon>Embryophyta</taxon>
        <taxon>Tracheophyta</taxon>
        <taxon>Spermatophyta</taxon>
        <taxon>Magnoliopsida</taxon>
        <taxon>eudicotyledons</taxon>
        <taxon>Gunneridae</taxon>
        <taxon>Pentapetalae</taxon>
        <taxon>asterids</taxon>
        <taxon>lamiids</taxon>
        <taxon>Lamiales</taxon>
        <taxon>Oleaceae</taxon>
        <taxon>Oleeae</taxon>
        <taxon>Olea</taxon>
    </lineage>
</organism>
<comment type="caution">
    <text evidence="2">The sequence shown here is derived from an EMBL/GenBank/DDBJ whole genome shotgun (WGS) entry which is preliminary data.</text>
</comment>
<name>A0A8S0Q179_OLEEU</name>
<gene>
    <name evidence="2" type="ORF">OLEA9_A086473</name>
</gene>
<keyword evidence="3" id="KW-1185">Reference proteome</keyword>
<accession>A0A8S0Q179</accession>
<keyword evidence="1" id="KW-0732">Signal</keyword>
<sequence>MAVRFWYLTSFCLLTLKANLKVEETAPGVATGMILSLRERQNISRLSLRFKNGVHLFRMSTSYPQNLRSSEESFREQLEKAKKKEAAFIVTFAK</sequence>
<feature type="signal peptide" evidence="1">
    <location>
        <begin position="1"/>
        <end position="18"/>
    </location>
</feature>